<evidence type="ECO:0000313" key="2">
    <source>
        <dbReference type="EMBL" id="CAB4865040.1"/>
    </source>
</evidence>
<keyword evidence="1" id="KW-0812">Transmembrane</keyword>
<keyword evidence="1" id="KW-0472">Membrane</keyword>
<accession>A0A6J7D5S9</accession>
<reference evidence="2" key="1">
    <citation type="submission" date="2020-05" db="EMBL/GenBank/DDBJ databases">
        <authorList>
            <person name="Chiriac C."/>
            <person name="Salcher M."/>
            <person name="Ghai R."/>
            <person name="Kavagutti S V."/>
        </authorList>
    </citation>
    <scope>NUCLEOTIDE SEQUENCE</scope>
</reference>
<protein>
    <submittedName>
        <fullName evidence="2">Unannotated protein</fullName>
    </submittedName>
</protein>
<keyword evidence="1" id="KW-1133">Transmembrane helix</keyword>
<organism evidence="2">
    <name type="scientific">freshwater metagenome</name>
    <dbReference type="NCBI Taxonomy" id="449393"/>
    <lineage>
        <taxon>unclassified sequences</taxon>
        <taxon>metagenomes</taxon>
        <taxon>ecological metagenomes</taxon>
    </lineage>
</organism>
<proteinExistence type="predicted"/>
<dbReference type="AlphaFoldDB" id="A0A6J7D5S9"/>
<dbReference type="EMBL" id="CAFBLN010000013">
    <property type="protein sequence ID" value="CAB4865040.1"/>
    <property type="molecule type" value="Genomic_DNA"/>
</dbReference>
<sequence length="648" mass="68679">MQLRFSRVWRASSAVLLGVASWGGLTSPAQAETLLPRLTHQDATVTVGTNGHGHMRVALQAGGSNATASARITLYPALRTRSAVESVISGQGPDTAPLDSTGAFVLNCLRGETATFDVALGAWRDNYTPCGSVRPTLHTNCGSRCNGVFPLQYSVTAGGNQVSIWSLITITSGTITQPLRIAWALKSQATTQSEWRAARETLGALASSSQPITLALSADELHHALTSTNPEARRYVTALQSFLESPQHRVMATGPRAMDYGSLRSQGLGVDVPQHFNIIEQLLAEVTPESRMTNAVFLPGVVGTASATAVDHQGRHVLVVSEEALRAAPSRTLSWGTPFHLVGVPASARALAVDSPLSALATRRDIEPSRLAALTMGTLSMLYYQAPNARSPRTEVLTTSIDQVSPTFTKQLVAALGASPLLTLRSIDASADVTQIGKNHSPSLRSLTSAAAAPWRSAEITTLAKLHRDAVSLVSTFSSPAPFLRIQMARLQAEVGRSSHAAGVANAQRVLHDELANFRIDQSTVILASASGTIPVTLYSSAPYGITGLLGVKADRIEFPQGQTFAVGILTQTASIPISATMTSGTSSLMTIRLTTTDGRVVLATGTIQVRYTAASVVGYALSAGSLLIIAWWWWRTSRRKRPGRGTP</sequence>
<name>A0A6J7D5S9_9ZZZZ</name>
<feature type="transmembrane region" description="Helical" evidence="1">
    <location>
        <begin position="617"/>
        <end position="635"/>
    </location>
</feature>
<evidence type="ECO:0000256" key="1">
    <source>
        <dbReference type="SAM" id="Phobius"/>
    </source>
</evidence>
<gene>
    <name evidence="2" type="ORF">UFOPK3381_00474</name>
</gene>